<evidence type="ECO:0000256" key="8">
    <source>
        <dbReference type="ARBA" id="ARBA00022801"/>
    </source>
</evidence>
<dbReference type="Pfam" id="PF00383">
    <property type="entry name" value="dCMP_cyt_deam_1"/>
    <property type="match status" value="1"/>
</dbReference>
<gene>
    <name evidence="14" type="ORF">ODALV1_LOCUS8197</name>
</gene>
<dbReference type="EMBL" id="CAXLJM020000025">
    <property type="protein sequence ID" value="CAL8092378.1"/>
    <property type="molecule type" value="Genomic_DNA"/>
</dbReference>
<evidence type="ECO:0000256" key="9">
    <source>
        <dbReference type="ARBA" id="ARBA00022833"/>
    </source>
</evidence>
<comment type="similarity">
    <text evidence="3">Belongs to the cytidine and deoxycytidylate deaminase family. ADAT2 subfamily.</text>
</comment>
<reference evidence="14 15" key="1">
    <citation type="submission" date="2024-08" db="EMBL/GenBank/DDBJ databases">
        <authorList>
            <person name="Cucini C."/>
            <person name="Frati F."/>
        </authorList>
    </citation>
    <scope>NUCLEOTIDE SEQUENCE [LARGE SCALE GENOMIC DNA]</scope>
</reference>
<evidence type="ECO:0000256" key="2">
    <source>
        <dbReference type="ARBA" id="ARBA00002255"/>
    </source>
</evidence>
<sequence>MQDTQAIQHCIGLGPISVRDAADILLTNDLNLNHMDLAFKLAEEALSVGEVPVGCVLVFEQEVIGQGRNFVNESKNATRHAELVAIDEVTTSWAAEKGQENKLEEVFSKCQLYVTVEPCIMCASALNQLRIPVIVYGAANERFGGCGSVLDVFSKGEESFRPKVVSGVRAEEAVELLKQFYKGENPNAPVLKQKRKK</sequence>
<feature type="domain" description="CMP/dCMP-type deaminase" evidence="13">
    <location>
        <begin position="29"/>
        <end position="157"/>
    </location>
</feature>
<dbReference type="PROSITE" id="PS00903">
    <property type="entry name" value="CYT_DCMP_DEAMINASES_1"/>
    <property type="match status" value="1"/>
</dbReference>
<keyword evidence="7" id="KW-0479">Metal-binding</keyword>
<evidence type="ECO:0000313" key="14">
    <source>
        <dbReference type="EMBL" id="CAL8092378.1"/>
    </source>
</evidence>
<comment type="caution">
    <text evidence="14">The sequence shown here is derived from an EMBL/GenBank/DDBJ whole genome shotgun (WGS) entry which is preliminary data.</text>
</comment>
<evidence type="ECO:0000256" key="12">
    <source>
        <dbReference type="ARBA" id="ARBA00048045"/>
    </source>
</evidence>
<comment type="cofactor">
    <cofactor evidence="1">
        <name>Zn(2+)</name>
        <dbReference type="ChEBI" id="CHEBI:29105"/>
    </cofactor>
</comment>
<keyword evidence="6" id="KW-0819">tRNA processing</keyword>
<evidence type="ECO:0000313" key="15">
    <source>
        <dbReference type="Proteomes" id="UP001642540"/>
    </source>
</evidence>
<dbReference type="PROSITE" id="PS51747">
    <property type="entry name" value="CYT_DCMP_DEAMINASES_2"/>
    <property type="match status" value="1"/>
</dbReference>
<evidence type="ECO:0000256" key="1">
    <source>
        <dbReference type="ARBA" id="ARBA00001947"/>
    </source>
</evidence>
<proteinExistence type="inferred from homology"/>
<evidence type="ECO:0000256" key="5">
    <source>
        <dbReference type="ARBA" id="ARBA00019216"/>
    </source>
</evidence>
<evidence type="ECO:0000256" key="10">
    <source>
        <dbReference type="ARBA" id="ARBA00031817"/>
    </source>
</evidence>
<dbReference type="SUPFAM" id="SSF53927">
    <property type="entry name" value="Cytidine deaminase-like"/>
    <property type="match status" value="1"/>
</dbReference>
<evidence type="ECO:0000256" key="11">
    <source>
        <dbReference type="ARBA" id="ARBA00033441"/>
    </source>
</evidence>
<dbReference type="InterPro" id="IPR028883">
    <property type="entry name" value="tRNA_aden_deaminase"/>
</dbReference>
<dbReference type="CDD" id="cd01285">
    <property type="entry name" value="nucleoside_deaminase"/>
    <property type="match status" value="1"/>
</dbReference>
<evidence type="ECO:0000259" key="13">
    <source>
        <dbReference type="PROSITE" id="PS51747"/>
    </source>
</evidence>
<name>A0ABP1QAX5_9HEXA</name>
<accession>A0ABP1QAX5</accession>
<dbReference type="Proteomes" id="UP001642540">
    <property type="component" value="Unassembled WGS sequence"/>
</dbReference>
<comment type="catalytic activity">
    <reaction evidence="12">
        <text>adenosine(34) in tRNA + H2O + H(+) = inosine(34) in tRNA + NH4(+)</text>
        <dbReference type="Rhea" id="RHEA:43168"/>
        <dbReference type="Rhea" id="RHEA-COMP:10373"/>
        <dbReference type="Rhea" id="RHEA-COMP:10374"/>
        <dbReference type="ChEBI" id="CHEBI:15377"/>
        <dbReference type="ChEBI" id="CHEBI:15378"/>
        <dbReference type="ChEBI" id="CHEBI:28938"/>
        <dbReference type="ChEBI" id="CHEBI:74411"/>
        <dbReference type="ChEBI" id="CHEBI:82852"/>
        <dbReference type="EC" id="3.5.4.33"/>
    </reaction>
</comment>
<keyword evidence="8" id="KW-0378">Hydrolase</keyword>
<dbReference type="InterPro" id="IPR002125">
    <property type="entry name" value="CMP_dCMP_dom"/>
</dbReference>
<evidence type="ECO:0000256" key="3">
    <source>
        <dbReference type="ARBA" id="ARBA00010669"/>
    </source>
</evidence>
<dbReference type="HAMAP" id="MF_00972">
    <property type="entry name" value="tRNA_aden_deaminase"/>
    <property type="match status" value="1"/>
</dbReference>
<evidence type="ECO:0000256" key="6">
    <source>
        <dbReference type="ARBA" id="ARBA00022694"/>
    </source>
</evidence>
<protein>
    <recommendedName>
        <fullName evidence="5">tRNA-specific adenosine deaminase 2</fullName>
        <ecNumber evidence="4">3.5.4.33</ecNumber>
    </recommendedName>
    <alternativeName>
        <fullName evidence="11">Deaminase domain-containing protein 1</fullName>
    </alternativeName>
    <alternativeName>
        <fullName evidence="10">tRNA-specific adenosine-34 deaminase subunit ADAT2</fullName>
    </alternativeName>
</protein>
<dbReference type="EC" id="3.5.4.33" evidence="4"/>
<evidence type="ECO:0000256" key="4">
    <source>
        <dbReference type="ARBA" id="ARBA00012740"/>
    </source>
</evidence>
<dbReference type="Gene3D" id="3.40.140.10">
    <property type="entry name" value="Cytidine Deaminase, domain 2"/>
    <property type="match status" value="1"/>
</dbReference>
<dbReference type="InterPro" id="IPR016193">
    <property type="entry name" value="Cytidine_deaminase-like"/>
</dbReference>
<keyword evidence="15" id="KW-1185">Reference proteome</keyword>
<evidence type="ECO:0000256" key="7">
    <source>
        <dbReference type="ARBA" id="ARBA00022723"/>
    </source>
</evidence>
<dbReference type="PANTHER" id="PTHR11079:SF149">
    <property type="entry name" value="TRNA-SPECIFIC ADENOSINE DEAMINASE 2"/>
    <property type="match status" value="1"/>
</dbReference>
<keyword evidence="9" id="KW-0862">Zinc</keyword>
<comment type="function">
    <text evidence="2">Probably participates in deamination of adenosine-34 to inosine in many tRNAs.</text>
</comment>
<dbReference type="InterPro" id="IPR016192">
    <property type="entry name" value="APOBEC/CMP_deaminase_Zn-bd"/>
</dbReference>
<dbReference type="PANTHER" id="PTHR11079">
    <property type="entry name" value="CYTOSINE DEAMINASE FAMILY MEMBER"/>
    <property type="match status" value="1"/>
</dbReference>
<organism evidence="14 15">
    <name type="scientific">Orchesella dallaii</name>
    <dbReference type="NCBI Taxonomy" id="48710"/>
    <lineage>
        <taxon>Eukaryota</taxon>
        <taxon>Metazoa</taxon>
        <taxon>Ecdysozoa</taxon>
        <taxon>Arthropoda</taxon>
        <taxon>Hexapoda</taxon>
        <taxon>Collembola</taxon>
        <taxon>Entomobryomorpha</taxon>
        <taxon>Entomobryoidea</taxon>
        <taxon>Orchesellidae</taxon>
        <taxon>Orchesellinae</taxon>
        <taxon>Orchesella</taxon>
    </lineage>
</organism>